<dbReference type="Proteomes" id="UP001177943">
    <property type="component" value="Chromosome"/>
</dbReference>
<dbReference type="EMBL" id="CP126084">
    <property type="protein sequence ID" value="WHX49451.1"/>
    <property type="molecule type" value="Genomic_DNA"/>
</dbReference>
<dbReference type="NCBIfam" id="NF002696">
    <property type="entry name" value="PRK02487.1-5"/>
    <property type="match status" value="1"/>
</dbReference>
<gene>
    <name evidence="1" type="ORF">QNH46_01800</name>
</gene>
<dbReference type="Pfam" id="PF03928">
    <property type="entry name" value="HbpS-like"/>
    <property type="match status" value="1"/>
</dbReference>
<dbReference type="InterPro" id="IPR038084">
    <property type="entry name" value="PduO/GlcC-like_sf"/>
</dbReference>
<evidence type="ECO:0000313" key="1">
    <source>
        <dbReference type="EMBL" id="WHX49451.1"/>
    </source>
</evidence>
<name>A0AA95L1X6_9BACL</name>
<accession>A0AA95L1X6</accession>
<dbReference type="InterPro" id="IPR010371">
    <property type="entry name" value="YBR137W-like"/>
</dbReference>
<sequence>MKDDQMLLDSLLQEEEDLQFSQFTHNTAVLIGMKIVEKALKDNSPMVISIQKNGQQLFYSKLDGATMDNDLWIKRKNKVVEHFNHSSYYMNVLFKTTQTTIESYFLDRKDFGVEPGAFPIIVKDVGIIGTITVSGVPGEGEDHKIITAVLKEMLQ</sequence>
<reference evidence="1" key="1">
    <citation type="submission" date="2023-05" db="EMBL/GenBank/DDBJ databases">
        <title>Comparative genomics of Bacillaceae isolates and their secondary metabolite potential.</title>
        <authorList>
            <person name="Song L."/>
            <person name="Nielsen L.J."/>
            <person name="Mohite O."/>
            <person name="Xu X."/>
            <person name="Weber T."/>
            <person name="Kovacs A.T."/>
        </authorList>
    </citation>
    <scope>NUCLEOTIDE SEQUENCE</scope>
    <source>
        <strain evidence="1">B2_4</strain>
    </source>
</reference>
<dbReference type="InterPro" id="IPR005624">
    <property type="entry name" value="PduO/GlcC-like"/>
</dbReference>
<dbReference type="PANTHER" id="PTHR28255">
    <property type="match status" value="1"/>
</dbReference>
<dbReference type="PIRSF" id="PIRSF008757">
    <property type="entry name" value="UCP008757"/>
    <property type="match status" value="1"/>
</dbReference>
<dbReference type="KEGG" id="pwn:QNH46_01800"/>
<protein>
    <submittedName>
        <fullName evidence="1">Heme-degrading domain-containing protein</fullName>
    </submittedName>
</protein>
<organism evidence="1 2">
    <name type="scientific">Paenibacillus woosongensis</name>
    <dbReference type="NCBI Taxonomy" id="307580"/>
    <lineage>
        <taxon>Bacteria</taxon>
        <taxon>Bacillati</taxon>
        <taxon>Bacillota</taxon>
        <taxon>Bacilli</taxon>
        <taxon>Bacillales</taxon>
        <taxon>Paenibacillaceae</taxon>
        <taxon>Paenibacillus</taxon>
    </lineage>
</organism>
<dbReference type="AlphaFoldDB" id="A0AA95L1X6"/>
<dbReference type="SUPFAM" id="SSF143744">
    <property type="entry name" value="GlcG-like"/>
    <property type="match status" value="1"/>
</dbReference>
<dbReference type="PANTHER" id="PTHR28255:SF1">
    <property type="entry name" value="UPF0303 PROTEIN YBR137W"/>
    <property type="match status" value="1"/>
</dbReference>
<dbReference type="RefSeq" id="WP_283926660.1">
    <property type="nucleotide sequence ID" value="NZ_CP126084.1"/>
</dbReference>
<dbReference type="Gene3D" id="3.30.450.150">
    <property type="entry name" value="Haem-degrading domain"/>
    <property type="match status" value="1"/>
</dbReference>
<evidence type="ECO:0000313" key="2">
    <source>
        <dbReference type="Proteomes" id="UP001177943"/>
    </source>
</evidence>
<proteinExistence type="predicted"/>